<evidence type="ECO:0000313" key="3">
    <source>
        <dbReference type="Proteomes" id="UP001515500"/>
    </source>
</evidence>
<dbReference type="PANTHER" id="PTHR32166">
    <property type="entry name" value="OSJNBA0013A04.12 PROTEIN"/>
    <property type="match status" value="1"/>
</dbReference>
<dbReference type="PANTHER" id="PTHR32166:SF121">
    <property type="entry name" value="DUF659 DOMAIN-CONTAINING PROTEIN"/>
    <property type="match status" value="1"/>
</dbReference>
<dbReference type="InterPro" id="IPR012337">
    <property type="entry name" value="RNaseH-like_sf"/>
</dbReference>
<name>A0AB40AYG1_DIOCR</name>
<accession>A0AB40AYG1</accession>
<dbReference type="AlphaFoldDB" id="A0AB40AYG1"/>
<organism evidence="3 4">
    <name type="scientific">Dioscorea cayennensis subsp. rotundata</name>
    <name type="common">White Guinea yam</name>
    <name type="synonym">Dioscorea rotundata</name>
    <dbReference type="NCBI Taxonomy" id="55577"/>
    <lineage>
        <taxon>Eukaryota</taxon>
        <taxon>Viridiplantae</taxon>
        <taxon>Streptophyta</taxon>
        <taxon>Embryophyta</taxon>
        <taxon>Tracheophyta</taxon>
        <taxon>Spermatophyta</taxon>
        <taxon>Magnoliopsida</taxon>
        <taxon>Liliopsida</taxon>
        <taxon>Dioscoreales</taxon>
        <taxon>Dioscoreaceae</taxon>
        <taxon>Dioscorea</taxon>
    </lineage>
</organism>
<evidence type="ECO:0000259" key="2">
    <source>
        <dbReference type="Pfam" id="PF04937"/>
    </source>
</evidence>
<protein>
    <submittedName>
        <fullName evidence="4">Uncharacterized protein LOC120256474</fullName>
    </submittedName>
</protein>
<dbReference type="InterPro" id="IPR007021">
    <property type="entry name" value="DUF659"/>
</dbReference>
<evidence type="ECO:0000313" key="4">
    <source>
        <dbReference type="RefSeq" id="XP_039120077.1"/>
    </source>
</evidence>
<keyword evidence="3" id="KW-1185">Reference proteome</keyword>
<feature type="region of interest" description="Disordered" evidence="1">
    <location>
        <begin position="449"/>
        <end position="473"/>
    </location>
</feature>
<evidence type="ECO:0000256" key="1">
    <source>
        <dbReference type="SAM" id="MobiDB-lite"/>
    </source>
</evidence>
<dbReference type="RefSeq" id="XP_039120077.1">
    <property type="nucleotide sequence ID" value="XM_039264143.1"/>
</dbReference>
<dbReference type="Pfam" id="PF04937">
    <property type="entry name" value="DUF659"/>
    <property type="match status" value="1"/>
</dbReference>
<feature type="domain" description="DUF659" evidence="2">
    <location>
        <begin position="92"/>
        <end position="174"/>
    </location>
</feature>
<proteinExistence type="predicted"/>
<reference evidence="4" key="1">
    <citation type="submission" date="2025-08" db="UniProtKB">
        <authorList>
            <consortium name="RefSeq"/>
        </authorList>
    </citation>
    <scope>IDENTIFICATION</scope>
</reference>
<dbReference type="Proteomes" id="UP001515500">
    <property type="component" value="Unplaced"/>
</dbReference>
<gene>
    <name evidence="4" type="primary">LOC120256474</name>
</gene>
<dbReference type="GeneID" id="120256474"/>
<dbReference type="SUPFAM" id="SSF53098">
    <property type="entry name" value="Ribonuclease H-like"/>
    <property type="match status" value="1"/>
</dbReference>
<sequence length="473" mass="53996">MESNTQSSSGGGINRMKYHLAGIRGNIAACKKSPYFQSALDAISMIGRGYKGPSYNDMRIHLLANCKKECQLLIDGYRSNWVNSGCTIMGDDIVKDATNLCNLFAEIVEWIGPSNVVHLVTDNASNYMKAGKLLQERYEHIYWSPCAAHCLNLLLKDIGKMPHVVELANRASKVTIFVYNHIFLLSWLRKIDGWKEIVRPRVTRFATVVITLKSIHDHKHELQALVISKHYRDNKLSKSATRKAVNDIILDNKFRDDCLLMVKIATPIIKLLCIVDGDETPSLGYVYEGMTRIRKGIMATLGNKKKFYTPYINIIDNFRYGDEPFIDTPEIVHGLLNVIEKTSMCKEPSDSGKVMDEISMYRERKESFGHRHHHKKRCYDPIDYEHIDEVDFWVMEKEESSPPKLDYDEITEEAIYVNDSIPILDYDYIQDDIVDQEVNLESFVEVGNASNDSQDWPLGGAPNNDNRGMDPSL</sequence>